<dbReference type="SUPFAM" id="SSF55681">
    <property type="entry name" value="Class II aaRS and biotin synthetases"/>
    <property type="match status" value="1"/>
</dbReference>
<proteinExistence type="predicted"/>
<dbReference type="Gene3D" id="3.30.930.10">
    <property type="entry name" value="Bira Bifunctional Protein, Domain 2"/>
    <property type="match status" value="1"/>
</dbReference>
<organism evidence="2 3">
    <name type="scientific">Rothia koreensis</name>
    <dbReference type="NCBI Taxonomy" id="592378"/>
    <lineage>
        <taxon>Bacteria</taxon>
        <taxon>Bacillati</taxon>
        <taxon>Actinomycetota</taxon>
        <taxon>Actinomycetes</taxon>
        <taxon>Micrococcales</taxon>
        <taxon>Micrococcaceae</taxon>
        <taxon>Rothia</taxon>
    </lineage>
</organism>
<feature type="domain" description="BPL/LPL catalytic" evidence="1">
    <location>
        <begin position="21"/>
        <end position="219"/>
    </location>
</feature>
<keyword evidence="3" id="KW-1185">Reference proteome</keyword>
<dbReference type="InterPro" id="IPR004143">
    <property type="entry name" value="BPL_LPL_catalytic"/>
</dbReference>
<dbReference type="EMBL" id="WOGT01000001">
    <property type="protein sequence ID" value="MUN54266.1"/>
    <property type="molecule type" value="Genomic_DNA"/>
</dbReference>
<sequence>MLIERHLGSVAEDYESTLSRLRRVASGDEQPILRFSRPGPIVGFGRRDELNPGFDAARQACEVHGFVPWVRKVGGRAAAYHSDCMIVDHLVRTQDPTSGTMARYRSFGRLWARILDGLGMPADVGELPGEYCAGEYSVHGIAPGGQKVKVVGTAQRVVSGAWWFSAGVVVSRPEPLRAVLDDVYRALHIPMDPRTVGSVSMAVPEVRWDDVEDAVLEAYEEWDKRCVDDMS</sequence>
<dbReference type="AlphaFoldDB" id="A0A7K1LGE4"/>
<accession>A0A7K1LGE4</accession>
<evidence type="ECO:0000313" key="2">
    <source>
        <dbReference type="EMBL" id="MUN54266.1"/>
    </source>
</evidence>
<name>A0A7K1LGE4_9MICC</name>
<evidence type="ECO:0000313" key="3">
    <source>
        <dbReference type="Proteomes" id="UP000462152"/>
    </source>
</evidence>
<evidence type="ECO:0000259" key="1">
    <source>
        <dbReference type="Pfam" id="PF21948"/>
    </source>
</evidence>
<keyword evidence="2" id="KW-0436">Ligase</keyword>
<dbReference type="GO" id="GO:0016874">
    <property type="term" value="F:ligase activity"/>
    <property type="evidence" value="ECO:0007669"/>
    <property type="project" value="UniProtKB-KW"/>
</dbReference>
<reference evidence="2 3" key="1">
    <citation type="submission" date="2019-12" db="EMBL/GenBank/DDBJ databases">
        <authorList>
            <person name="Li J."/>
            <person name="Shi Y."/>
            <person name="Xu G."/>
            <person name="Xiao D."/>
            <person name="Ran X."/>
        </authorList>
    </citation>
    <scope>NUCLEOTIDE SEQUENCE [LARGE SCALE GENOMIC DNA]</scope>
    <source>
        <strain evidence="2 3">JCM 15915</strain>
    </source>
</reference>
<dbReference type="InterPro" id="IPR045864">
    <property type="entry name" value="aa-tRNA-synth_II/BPL/LPL"/>
</dbReference>
<dbReference type="Proteomes" id="UP000462152">
    <property type="component" value="Unassembled WGS sequence"/>
</dbReference>
<comment type="caution">
    <text evidence="2">The sequence shown here is derived from an EMBL/GenBank/DDBJ whole genome shotgun (WGS) entry which is preliminary data.</text>
</comment>
<dbReference type="OrthoDB" id="5243608at2"/>
<dbReference type="Pfam" id="PF21948">
    <property type="entry name" value="LplA-B_cat"/>
    <property type="match status" value="1"/>
</dbReference>
<dbReference type="RefSeq" id="WP_129314327.1">
    <property type="nucleotide sequence ID" value="NZ_NOIQ01000001.1"/>
</dbReference>
<gene>
    <name evidence="2" type="ORF">GMA10_03390</name>
</gene>
<protein>
    <submittedName>
        <fullName evidence="2">Lipoate--protein ligase family protein</fullName>
    </submittedName>
</protein>